<keyword evidence="2" id="KW-1185">Reference proteome</keyword>
<organism evidence="1 2">
    <name type="scientific">Punica granatum</name>
    <name type="common">Pomegranate</name>
    <dbReference type="NCBI Taxonomy" id="22663"/>
    <lineage>
        <taxon>Eukaryota</taxon>
        <taxon>Viridiplantae</taxon>
        <taxon>Streptophyta</taxon>
        <taxon>Embryophyta</taxon>
        <taxon>Tracheophyta</taxon>
        <taxon>Spermatophyta</taxon>
        <taxon>Magnoliopsida</taxon>
        <taxon>eudicotyledons</taxon>
        <taxon>Gunneridae</taxon>
        <taxon>Pentapetalae</taxon>
        <taxon>rosids</taxon>
        <taxon>malvids</taxon>
        <taxon>Myrtales</taxon>
        <taxon>Lythraceae</taxon>
        <taxon>Punica</taxon>
    </lineage>
</organism>
<reference evidence="1 2" key="1">
    <citation type="submission" date="2017-11" db="EMBL/GenBank/DDBJ databases">
        <title>De-novo sequencing of pomegranate (Punica granatum L.) genome.</title>
        <authorList>
            <person name="Akparov Z."/>
            <person name="Amiraslanov A."/>
            <person name="Hajiyeva S."/>
            <person name="Abbasov M."/>
            <person name="Kaur K."/>
            <person name="Hamwieh A."/>
            <person name="Solovyev V."/>
            <person name="Salamov A."/>
            <person name="Braich B."/>
            <person name="Kosarev P."/>
            <person name="Mahmoud A."/>
            <person name="Hajiyev E."/>
            <person name="Babayeva S."/>
            <person name="Izzatullayeva V."/>
            <person name="Mammadov A."/>
            <person name="Mammadov A."/>
            <person name="Sharifova S."/>
            <person name="Ojaghi J."/>
            <person name="Eynullazada K."/>
            <person name="Bayramov B."/>
            <person name="Abdulazimova A."/>
            <person name="Shahmuradov I."/>
        </authorList>
    </citation>
    <scope>NUCLEOTIDE SEQUENCE [LARGE SCALE GENOMIC DNA]</scope>
    <source>
        <strain evidence="2">cv. AG2017</strain>
        <tissue evidence="1">Leaf</tissue>
    </source>
</reference>
<dbReference type="Proteomes" id="UP000233551">
    <property type="component" value="Unassembled WGS sequence"/>
</dbReference>
<protein>
    <submittedName>
        <fullName evidence="1">Uncharacterized protein</fullName>
    </submittedName>
</protein>
<accession>A0A2I0K830</accession>
<sequence length="96" mass="10293">MALPKAPGGILLQGRKEMAVLEAPGGILLQGRKEMAVLEAPGGILLQVDRPSARDHLVTRESEGHEGPLEGSDTTCHACGKKWHAWNPIMTVGTRF</sequence>
<gene>
    <name evidence="1" type="ORF">CRG98_015331</name>
</gene>
<dbReference type="EMBL" id="PGOL01000840">
    <property type="protein sequence ID" value="PKI64273.1"/>
    <property type="molecule type" value="Genomic_DNA"/>
</dbReference>
<comment type="caution">
    <text evidence="1">The sequence shown here is derived from an EMBL/GenBank/DDBJ whole genome shotgun (WGS) entry which is preliminary data.</text>
</comment>
<evidence type="ECO:0000313" key="2">
    <source>
        <dbReference type="Proteomes" id="UP000233551"/>
    </source>
</evidence>
<name>A0A2I0K830_PUNGR</name>
<dbReference type="AlphaFoldDB" id="A0A2I0K830"/>
<proteinExistence type="predicted"/>
<evidence type="ECO:0000313" key="1">
    <source>
        <dbReference type="EMBL" id="PKI64273.1"/>
    </source>
</evidence>